<reference evidence="2 3" key="1">
    <citation type="submission" date="2016-10" db="EMBL/GenBank/DDBJ databases">
        <authorList>
            <person name="de Groot N.N."/>
        </authorList>
    </citation>
    <scope>NUCLEOTIDE SEQUENCE [LARGE SCALE GENOMIC DNA]</scope>
    <source>
        <strain evidence="2 3">CGMCC 1.6493</strain>
    </source>
</reference>
<dbReference type="OrthoDB" id="8858565at2"/>
<evidence type="ECO:0000313" key="3">
    <source>
        <dbReference type="Proteomes" id="UP000199594"/>
    </source>
</evidence>
<dbReference type="RefSeq" id="WP_089848620.1">
    <property type="nucleotide sequence ID" value="NZ_FPAQ01000012.1"/>
</dbReference>
<dbReference type="EMBL" id="FPAQ01000012">
    <property type="protein sequence ID" value="SFT63840.1"/>
    <property type="molecule type" value="Genomic_DNA"/>
</dbReference>
<evidence type="ECO:0000313" key="2">
    <source>
        <dbReference type="EMBL" id="SFT63840.1"/>
    </source>
</evidence>
<organism evidence="2 3">
    <name type="scientific">Halomonas saccharevitans</name>
    <dbReference type="NCBI Taxonomy" id="416872"/>
    <lineage>
        <taxon>Bacteria</taxon>
        <taxon>Pseudomonadati</taxon>
        <taxon>Pseudomonadota</taxon>
        <taxon>Gammaproteobacteria</taxon>
        <taxon>Oceanospirillales</taxon>
        <taxon>Halomonadaceae</taxon>
        <taxon>Halomonas</taxon>
    </lineage>
</organism>
<proteinExistence type="predicted"/>
<feature type="compositionally biased region" description="Basic residues" evidence="1">
    <location>
        <begin position="18"/>
        <end position="32"/>
    </location>
</feature>
<dbReference type="Pfam" id="PF09954">
    <property type="entry name" value="DUF2188"/>
    <property type="match status" value="1"/>
</dbReference>
<evidence type="ECO:0000256" key="1">
    <source>
        <dbReference type="SAM" id="MobiDB-lite"/>
    </source>
</evidence>
<dbReference type="AlphaFoldDB" id="A0A1I6ZMH0"/>
<sequence length="82" mass="9097">MPSSTHHVSPNPKGGWSVRRRGGQRASRHFATKKAAEAYGRQVSFNQQTVLIVHHADGSTSSSNESSSDRPKTRRRTSTQEH</sequence>
<protein>
    <recommendedName>
        <fullName evidence="4">DUF2188 domain-containing protein</fullName>
    </recommendedName>
</protein>
<name>A0A1I6ZMH0_9GAMM</name>
<dbReference type="Proteomes" id="UP000199594">
    <property type="component" value="Unassembled WGS sequence"/>
</dbReference>
<feature type="region of interest" description="Disordered" evidence="1">
    <location>
        <begin position="54"/>
        <end position="82"/>
    </location>
</feature>
<evidence type="ECO:0008006" key="4">
    <source>
        <dbReference type="Google" id="ProtNLM"/>
    </source>
</evidence>
<feature type="compositionally biased region" description="Basic residues" evidence="1">
    <location>
        <begin position="72"/>
        <end position="82"/>
    </location>
</feature>
<accession>A0A1I6ZMH0</accession>
<feature type="region of interest" description="Disordered" evidence="1">
    <location>
        <begin position="1"/>
        <end position="41"/>
    </location>
</feature>
<dbReference type="InterPro" id="IPR018691">
    <property type="entry name" value="DUF2188"/>
</dbReference>
<gene>
    <name evidence="2" type="ORF">SAMN04487956_11219</name>
</gene>